<sequence length="151" mass="16777">MHIDRGPTRAATAPATRHLRSICAIRCVAAPQLTKTLEEHSRKAAGEFIPLDYPTTHSSTCSRIHQRCWGAGSHPTGSERSGIQANFCKFRNVFHKARQNSQGQIICPRSQEYASHTIHSEPPGRPQPFQERSQIPLLVSQKPLGDHGSHK</sequence>
<dbReference type="EMBL" id="JARK01001563">
    <property type="protein sequence ID" value="EYB89866.1"/>
    <property type="molecule type" value="Genomic_DNA"/>
</dbReference>
<feature type="region of interest" description="Disordered" evidence="1">
    <location>
        <begin position="116"/>
        <end position="151"/>
    </location>
</feature>
<evidence type="ECO:0000313" key="2">
    <source>
        <dbReference type="EMBL" id="EYB89866.1"/>
    </source>
</evidence>
<dbReference type="AlphaFoldDB" id="A0A016SHN5"/>
<gene>
    <name evidence="2" type="primary">Acey_s0227.g2832</name>
    <name evidence="2" type="ORF">Y032_0227g2832</name>
</gene>
<accession>A0A016SHN5</accession>
<comment type="caution">
    <text evidence="2">The sequence shown here is derived from an EMBL/GenBank/DDBJ whole genome shotgun (WGS) entry which is preliminary data.</text>
</comment>
<name>A0A016SHN5_9BILA</name>
<keyword evidence="3" id="KW-1185">Reference proteome</keyword>
<dbReference type="Proteomes" id="UP000024635">
    <property type="component" value="Unassembled WGS sequence"/>
</dbReference>
<organism evidence="2 3">
    <name type="scientific">Ancylostoma ceylanicum</name>
    <dbReference type="NCBI Taxonomy" id="53326"/>
    <lineage>
        <taxon>Eukaryota</taxon>
        <taxon>Metazoa</taxon>
        <taxon>Ecdysozoa</taxon>
        <taxon>Nematoda</taxon>
        <taxon>Chromadorea</taxon>
        <taxon>Rhabditida</taxon>
        <taxon>Rhabditina</taxon>
        <taxon>Rhabditomorpha</taxon>
        <taxon>Strongyloidea</taxon>
        <taxon>Ancylostomatidae</taxon>
        <taxon>Ancylostomatinae</taxon>
        <taxon>Ancylostoma</taxon>
    </lineage>
</organism>
<proteinExistence type="predicted"/>
<evidence type="ECO:0000256" key="1">
    <source>
        <dbReference type="SAM" id="MobiDB-lite"/>
    </source>
</evidence>
<protein>
    <submittedName>
        <fullName evidence="2">Uncharacterized protein</fullName>
    </submittedName>
</protein>
<reference evidence="3" key="1">
    <citation type="journal article" date="2015" name="Nat. Genet.">
        <title>The genome and transcriptome of the zoonotic hookworm Ancylostoma ceylanicum identify infection-specific gene families.</title>
        <authorList>
            <person name="Schwarz E.M."/>
            <person name="Hu Y."/>
            <person name="Antoshechkin I."/>
            <person name="Miller M.M."/>
            <person name="Sternberg P.W."/>
            <person name="Aroian R.V."/>
        </authorList>
    </citation>
    <scope>NUCLEOTIDE SEQUENCE</scope>
    <source>
        <strain evidence="3">HY135</strain>
    </source>
</reference>
<evidence type="ECO:0000313" key="3">
    <source>
        <dbReference type="Proteomes" id="UP000024635"/>
    </source>
</evidence>